<name>A0AA90YQQ9_9RHOB</name>
<organism evidence="1 2">
    <name type="scientific">Ruegeria atlantica</name>
    <dbReference type="NCBI Taxonomy" id="81569"/>
    <lineage>
        <taxon>Bacteria</taxon>
        <taxon>Pseudomonadati</taxon>
        <taxon>Pseudomonadota</taxon>
        <taxon>Alphaproteobacteria</taxon>
        <taxon>Rhodobacterales</taxon>
        <taxon>Roseobacteraceae</taxon>
        <taxon>Ruegeria</taxon>
    </lineage>
</organism>
<dbReference type="EMBL" id="WVRA01000001">
    <property type="protein sequence ID" value="NOE17057.1"/>
    <property type="molecule type" value="Genomic_DNA"/>
</dbReference>
<evidence type="ECO:0000313" key="1">
    <source>
        <dbReference type="EMBL" id="NOE17057.1"/>
    </source>
</evidence>
<accession>A0AA90YQQ9</accession>
<dbReference type="RefSeq" id="WP_171204795.1">
    <property type="nucleotide sequence ID" value="NZ_WVRA01000001.1"/>
</dbReference>
<reference evidence="1" key="1">
    <citation type="submission" date="2019-12" db="EMBL/GenBank/DDBJ databases">
        <title>Ruegeria JWLKs population differentiation of coral mucus and skeleton niches.</title>
        <authorList>
            <person name="Luo D."/>
        </authorList>
    </citation>
    <scope>NUCLEOTIDE SEQUENCE</scope>
    <source>
        <strain evidence="1">HKCCD6181</strain>
    </source>
</reference>
<comment type="caution">
    <text evidence="1">The sequence shown here is derived from an EMBL/GenBank/DDBJ whole genome shotgun (WGS) entry which is preliminary data.</text>
</comment>
<protein>
    <submittedName>
        <fullName evidence="1">Uncharacterized protein</fullName>
    </submittedName>
</protein>
<evidence type="ECO:0000313" key="2">
    <source>
        <dbReference type="Proteomes" id="UP000597886"/>
    </source>
</evidence>
<gene>
    <name evidence="1" type="ORF">GS634_02845</name>
</gene>
<proteinExistence type="predicted"/>
<dbReference type="Proteomes" id="UP000597886">
    <property type="component" value="Unassembled WGS sequence"/>
</dbReference>
<sequence>MSREATMRKMPGSSPVSLAQRIEDLRNREPSYVTHGDTLMLQGMAATSLREQRLSGNLIRLDD</sequence>
<dbReference type="AlphaFoldDB" id="A0AA90YQQ9"/>